<name>A0A430B543_9ENTE</name>
<dbReference type="RefSeq" id="WP_126793333.1">
    <property type="nucleotide sequence ID" value="NZ_CP060720.1"/>
</dbReference>
<feature type="domain" description="BIG2" evidence="2">
    <location>
        <begin position="410"/>
        <end position="486"/>
    </location>
</feature>
<dbReference type="InterPro" id="IPR008964">
    <property type="entry name" value="Invasin/intimin_cell_adhesion"/>
</dbReference>
<feature type="signal peptide" evidence="1">
    <location>
        <begin position="1"/>
        <end position="32"/>
    </location>
</feature>
<dbReference type="EMBL" id="NGKB01000005">
    <property type="protein sequence ID" value="RSU15447.1"/>
    <property type="molecule type" value="Genomic_DNA"/>
</dbReference>
<dbReference type="OrthoDB" id="2173042at2"/>
<protein>
    <recommendedName>
        <fullName evidence="2">BIG2 domain-containing protein</fullName>
    </recommendedName>
</protein>
<feature type="chain" id="PRO_5019503186" description="BIG2 domain-containing protein" evidence="1">
    <location>
        <begin position="33"/>
        <end position="1343"/>
    </location>
</feature>
<dbReference type="SMART" id="SM00635">
    <property type="entry name" value="BID_2"/>
    <property type="match status" value="1"/>
</dbReference>
<reference evidence="3 4" key="1">
    <citation type="submission" date="2017-05" db="EMBL/GenBank/DDBJ databases">
        <title>Vagococcus spp. assemblies.</title>
        <authorList>
            <person name="Gulvik C.A."/>
        </authorList>
    </citation>
    <scope>NUCLEOTIDE SEQUENCE [LARGE SCALE GENOMIC DNA]</scope>
    <source>
        <strain evidence="3 4">SS1714</strain>
    </source>
</reference>
<dbReference type="Proteomes" id="UP000288028">
    <property type="component" value="Unassembled WGS sequence"/>
</dbReference>
<dbReference type="GeneID" id="95580778"/>
<accession>A0A430B543</accession>
<dbReference type="InterPro" id="IPR003343">
    <property type="entry name" value="Big_2"/>
</dbReference>
<organism evidence="3 4">
    <name type="scientific">Vagococcus carniphilus</name>
    <dbReference type="NCBI Taxonomy" id="218144"/>
    <lineage>
        <taxon>Bacteria</taxon>
        <taxon>Bacillati</taxon>
        <taxon>Bacillota</taxon>
        <taxon>Bacilli</taxon>
        <taxon>Lactobacillales</taxon>
        <taxon>Enterococcaceae</taxon>
        <taxon>Vagococcus</taxon>
    </lineage>
</organism>
<keyword evidence="4" id="KW-1185">Reference proteome</keyword>
<dbReference type="Pfam" id="PF02368">
    <property type="entry name" value="Big_2"/>
    <property type="match status" value="1"/>
</dbReference>
<keyword evidence="1" id="KW-0732">Signal</keyword>
<dbReference type="Gene3D" id="2.60.40.1080">
    <property type="match status" value="1"/>
</dbReference>
<gene>
    <name evidence="3" type="ORF">CBF28_06890</name>
</gene>
<evidence type="ECO:0000313" key="3">
    <source>
        <dbReference type="EMBL" id="RSU15447.1"/>
    </source>
</evidence>
<evidence type="ECO:0000256" key="1">
    <source>
        <dbReference type="SAM" id="SignalP"/>
    </source>
</evidence>
<evidence type="ECO:0000259" key="2">
    <source>
        <dbReference type="SMART" id="SM00635"/>
    </source>
</evidence>
<proteinExistence type="predicted"/>
<sequence>MNKKMNSKFFNLLLVVSMVLSTFVGIPFQALATENTAVSVEEKSSEDDLSLGSGYLGVQTEAAVYDDFTNDIWLQYQQKTLNVDETVDLRPWRVEQIVSNNVANDVARPNFHFEIISGDSVTLSDTESTEKTQVKAVKPGTSVVQVTYDALTYKDKTWGAISPVNTGYAVFVVGQDGQSKITLSDELMNWRHYDTIYYSEGETTPYSFTVNATDAESTRVLVNGNEIEGNDGEFTADLENRSNIISVEATDKEGRISSLHRVVDARFIEVNVENKTNPDEDFVVGDTAKVSFKGINLPVFKLATIYNPAPNAWGGKGSFVEYKNNKSEEFKGRSGQYDLATKNSFDVELKEAGDHTFTSPNGIFTSWWGSKLGSDLAASGPGEPNLNADMLEGYFSKMPDFTISVDEIVVQTEIKLAKSELELTTGDSELVEAVVKPENKAKRLVWSSSDKEVATVDKTGKITAVKPGKAVITASINKVKSELTVTVVEKGYKELVAHREATIKSLNSYKNLKDYRETQQDEIKAILKNTEALINKAGDKEAVDAIEKETKAKLDAVKTDKILTENETNGKTVTFSLEKFTIGQGFIVEPINVSFKKDENAAELFDRISKQQKLGYWNAGSLKKDFYLQGIEKADNGKVNIPSYISEKLNGPTTEEALATGKDDSDLGEFDYHTGAGWYYQVNNTAANVGMSNWKVKPNEVIRVQFTLVYGEDLTGTNFDGNGNKITVSNKDEALTTLANFNARDDKADLLKNDTIKRSYDALHTKVQNTIIPQLEINQAVTDFNKSLEEEKIAKELQAHKDASKKSLAEYKNIKDYRKAQQDEINAILKDANGKIDKATDKAGVDVIVKDTKAKLDAVKTDKELTDAEKEAASKELQAHKDASKKSLAEYKDLKGYRKAQQDEINAILKDANGKIDKATDKAGVNVIVKETKTKLDAVKTDKELTDAEKEAAAKELQAHKDTSKKSLAEYKDLKDYRKAQQDEINAILKDANGNVDKAADKAGVDAIVKDTKAKLDTVKTEKELTDGEKNPQGAYIKDGRYVTITKKGYNTWSNFNWKKRNNTDKLVGETYEARGKYNHKNGATYLSLFDSKGNWHGYINESAVKAGDGKQGAYISDGRFVTINKKGYSTWSNFGWKKRDTSSNLLNETFQARGKYKHFNGGTYLSLYDNKGKWFGYINTDAVKVGDGKQGAYISDGRFVTISKSNYETWSNFNWKKRGMSKNILNQTFQARGRYKHFNGSTYLSLYDSKGKWQGYINANATKIADGKQGAYIKDGRKVTINKKGYNTWSNFNWKKRSSTTNMMGKKFTAKGRYSHYNGDTYYSLYDNNGKWHGYVNKNAVK</sequence>
<dbReference type="SUPFAM" id="SSF49373">
    <property type="entry name" value="Invasin/intimin cell-adhesion fragments"/>
    <property type="match status" value="1"/>
</dbReference>
<comment type="caution">
    <text evidence="3">The sequence shown here is derived from an EMBL/GenBank/DDBJ whole genome shotgun (WGS) entry which is preliminary data.</text>
</comment>
<evidence type="ECO:0000313" key="4">
    <source>
        <dbReference type="Proteomes" id="UP000288028"/>
    </source>
</evidence>